<proteinExistence type="predicted"/>
<dbReference type="Gene3D" id="2.40.33.20">
    <property type="entry name" value="PK beta-barrel domain-like"/>
    <property type="match status" value="1"/>
</dbReference>
<dbReference type="PANTHER" id="PTHR36930:SF1">
    <property type="entry name" value="MOSC DOMAIN-CONTAINING PROTEIN"/>
    <property type="match status" value="1"/>
</dbReference>
<organism evidence="2 3">
    <name type="scientific">Paenibacillus sedimenti</name>
    <dbReference type="NCBI Taxonomy" id="2770274"/>
    <lineage>
        <taxon>Bacteria</taxon>
        <taxon>Bacillati</taxon>
        <taxon>Bacillota</taxon>
        <taxon>Bacilli</taxon>
        <taxon>Bacillales</taxon>
        <taxon>Paenibacillaceae</taxon>
        <taxon>Paenibacillus</taxon>
    </lineage>
</organism>
<dbReference type="PANTHER" id="PTHR36930">
    <property type="entry name" value="METAL-SULFUR CLUSTER BIOSYNTHESIS PROTEINS YUAD-RELATED"/>
    <property type="match status" value="1"/>
</dbReference>
<evidence type="ECO:0000259" key="1">
    <source>
        <dbReference type="PROSITE" id="PS51340"/>
    </source>
</evidence>
<dbReference type="Proteomes" id="UP000650466">
    <property type="component" value="Unassembled WGS sequence"/>
</dbReference>
<feature type="domain" description="MOSC" evidence="1">
    <location>
        <begin position="21"/>
        <end position="177"/>
    </location>
</feature>
<gene>
    <name evidence="2" type="ORF">ICC18_23545</name>
</gene>
<dbReference type="SUPFAM" id="SSF50800">
    <property type="entry name" value="PK beta-barrel domain-like"/>
    <property type="match status" value="1"/>
</dbReference>
<name>A0A926KW96_9BACL</name>
<sequence>MAKFATIEAVLIADDPSTFVTRELDKLDLRFGGIEGDRHFGVTAKADSRQPMYPRGTEIMNRRQLSIVSVEELQGIAERLGVAEIKPEWLGANIVVSGVPELTKLPVGIRIMLPSGGGLVCEGENEPCTGPGKQIANHYGNKELTHQFVKLAQKMRGIVAYVERPGELKVGDQVEIQI</sequence>
<evidence type="ECO:0000313" key="2">
    <source>
        <dbReference type="EMBL" id="MBD0383090.1"/>
    </source>
</evidence>
<dbReference type="EMBL" id="JACVVD010000009">
    <property type="protein sequence ID" value="MBD0383090.1"/>
    <property type="molecule type" value="Genomic_DNA"/>
</dbReference>
<dbReference type="GO" id="GO:0003824">
    <property type="term" value="F:catalytic activity"/>
    <property type="evidence" value="ECO:0007669"/>
    <property type="project" value="InterPro"/>
</dbReference>
<reference evidence="2" key="1">
    <citation type="submission" date="2020-09" db="EMBL/GenBank/DDBJ databases">
        <title>Draft Genome Sequence of Paenibacillus sp. WST5.</title>
        <authorList>
            <person name="Bao Z."/>
        </authorList>
    </citation>
    <scope>NUCLEOTIDE SEQUENCE</scope>
    <source>
        <strain evidence="2">WST5</strain>
    </source>
</reference>
<dbReference type="InterPro" id="IPR005302">
    <property type="entry name" value="MoCF_Sase_C"/>
</dbReference>
<dbReference type="PROSITE" id="PS51340">
    <property type="entry name" value="MOSC"/>
    <property type="match status" value="1"/>
</dbReference>
<dbReference type="GO" id="GO:0030151">
    <property type="term" value="F:molybdenum ion binding"/>
    <property type="evidence" value="ECO:0007669"/>
    <property type="project" value="InterPro"/>
</dbReference>
<evidence type="ECO:0000313" key="3">
    <source>
        <dbReference type="Proteomes" id="UP000650466"/>
    </source>
</evidence>
<protein>
    <submittedName>
        <fullName evidence="2">MOSC domain-containing protein</fullName>
    </submittedName>
</protein>
<dbReference type="InterPro" id="IPR052716">
    <property type="entry name" value="MOSC_domain"/>
</dbReference>
<accession>A0A926KW96</accession>
<dbReference type="Pfam" id="PF03473">
    <property type="entry name" value="MOSC"/>
    <property type="match status" value="1"/>
</dbReference>
<comment type="caution">
    <text evidence="2">The sequence shown here is derived from an EMBL/GenBank/DDBJ whole genome shotgun (WGS) entry which is preliminary data.</text>
</comment>
<dbReference type="AlphaFoldDB" id="A0A926KW96"/>
<dbReference type="RefSeq" id="WP_188176864.1">
    <property type="nucleotide sequence ID" value="NZ_JACVVD010000009.1"/>
</dbReference>
<dbReference type="GO" id="GO:0030170">
    <property type="term" value="F:pyridoxal phosphate binding"/>
    <property type="evidence" value="ECO:0007669"/>
    <property type="project" value="InterPro"/>
</dbReference>
<keyword evidence="3" id="KW-1185">Reference proteome</keyword>
<dbReference type="InterPro" id="IPR011037">
    <property type="entry name" value="Pyrv_Knase-like_insert_dom_sf"/>
</dbReference>